<dbReference type="Pfam" id="PF05193">
    <property type="entry name" value="Peptidase_M16_C"/>
    <property type="match status" value="1"/>
</dbReference>
<dbReference type="AlphaFoldDB" id="A0A8H7ZZG1"/>
<reference evidence="10 11" key="1">
    <citation type="journal article" name="Sci. Rep.">
        <title>Genome-scale phylogenetic analyses confirm Olpidium as the closest living zoosporic fungus to the non-flagellated, terrestrial fungi.</title>
        <authorList>
            <person name="Chang Y."/>
            <person name="Rochon D."/>
            <person name="Sekimoto S."/>
            <person name="Wang Y."/>
            <person name="Chovatia M."/>
            <person name="Sandor L."/>
            <person name="Salamov A."/>
            <person name="Grigoriev I.V."/>
            <person name="Stajich J.E."/>
            <person name="Spatafora J.W."/>
        </authorList>
    </citation>
    <scope>NUCLEOTIDE SEQUENCE [LARGE SCALE GENOMIC DNA]</scope>
    <source>
        <strain evidence="10">S191</strain>
    </source>
</reference>
<dbReference type="GO" id="GO:0005829">
    <property type="term" value="C:cytosol"/>
    <property type="evidence" value="ECO:0007669"/>
    <property type="project" value="TreeGrafter"/>
</dbReference>
<dbReference type="InterPro" id="IPR007863">
    <property type="entry name" value="Peptidase_M16_C"/>
</dbReference>
<dbReference type="SUPFAM" id="SSF63411">
    <property type="entry name" value="LuxS/MPP-like metallohydrolase"/>
    <property type="match status" value="2"/>
</dbReference>
<evidence type="ECO:0000256" key="5">
    <source>
        <dbReference type="ARBA" id="ARBA00022833"/>
    </source>
</evidence>
<evidence type="ECO:0000256" key="6">
    <source>
        <dbReference type="ARBA" id="ARBA00023049"/>
    </source>
</evidence>
<name>A0A8H7ZZG1_9FUNG</name>
<feature type="domain" description="Peptidase M16 C-terminal" evidence="9">
    <location>
        <begin position="304"/>
        <end position="426"/>
    </location>
</feature>
<dbReference type="GO" id="GO:0046872">
    <property type="term" value="F:metal ion binding"/>
    <property type="evidence" value="ECO:0007669"/>
    <property type="project" value="UniProtKB-KW"/>
</dbReference>
<dbReference type="InterPro" id="IPR050626">
    <property type="entry name" value="Peptidase_M16"/>
</dbReference>
<dbReference type="GO" id="GO:0051603">
    <property type="term" value="P:proteolysis involved in protein catabolic process"/>
    <property type="evidence" value="ECO:0007669"/>
    <property type="project" value="TreeGrafter"/>
</dbReference>
<keyword evidence="2" id="KW-0645">Protease</keyword>
<evidence type="ECO:0000256" key="7">
    <source>
        <dbReference type="SAM" id="MobiDB-lite"/>
    </source>
</evidence>
<dbReference type="GO" id="GO:0043171">
    <property type="term" value="P:peptide catabolic process"/>
    <property type="evidence" value="ECO:0007669"/>
    <property type="project" value="TreeGrafter"/>
</dbReference>
<comment type="similarity">
    <text evidence="1">Belongs to the peptidase M16 family.</text>
</comment>
<evidence type="ECO:0000259" key="9">
    <source>
        <dbReference type="Pfam" id="PF05193"/>
    </source>
</evidence>
<evidence type="ECO:0000259" key="8">
    <source>
        <dbReference type="Pfam" id="PF00675"/>
    </source>
</evidence>
<keyword evidence="5" id="KW-0862">Zinc</keyword>
<evidence type="ECO:0000256" key="4">
    <source>
        <dbReference type="ARBA" id="ARBA00022801"/>
    </source>
</evidence>
<dbReference type="Gene3D" id="3.30.830.10">
    <property type="entry name" value="Metalloenzyme, LuxS/M16 peptidase-like"/>
    <property type="match status" value="3"/>
</dbReference>
<accession>A0A8H7ZZG1</accession>
<gene>
    <name evidence="10" type="ORF">BJ554DRAFT_5554</name>
</gene>
<dbReference type="OrthoDB" id="952271at2759"/>
<keyword evidence="4" id="KW-0378">Hydrolase</keyword>
<protein>
    <submittedName>
        <fullName evidence="10">Metalloenzyme, LuxS/M16 peptidase-like protein</fullName>
    </submittedName>
</protein>
<evidence type="ECO:0000256" key="1">
    <source>
        <dbReference type="ARBA" id="ARBA00007261"/>
    </source>
</evidence>
<dbReference type="InterPro" id="IPR011249">
    <property type="entry name" value="Metalloenz_LuxS/M16"/>
</dbReference>
<dbReference type="EMBL" id="JAEFCI010002561">
    <property type="protein sequence ID" value="KAG5462150.1"/>
    <property type="molecule type" value="Genomic_DNA"/>
</dbReference>
<dbReference type="PANTHER" id="PTHR43690">
    <property type="entry name" value="NARDILYSIN"/>
    <property type="match status" value="1"/>
</dbReference>
<dbReference type="GO" id="GO:0004222">
    <property type="term" value="F:metalloendopeptidase activity"/>
    <property type="evidence" value="ECO:0007669"/>
    <property type="project" value="TreeGrafter"/>
</dbReference>
<evidence type="ECO:0000313" key="10">
    <source>
        <dbReference type="EMBL" id="KAG5462150.1"/>
    </source>
</evidence>
<keyword evidence="6" id="KW-0482">Metalloprotease</keyword>
<organism evidence="10 11">
    <name type="scientific">Olpidium bornovanus</name>
    <dbReference type="NCBI Taxonomy" id="278681"/>
    <lineage>
        <taxon>Eukaryota</taxon>
        <taxon>Fungi</taxon>
        <taxon>Fungi incertae sedis</taxon>
        <taxon>Olpidiomycota</taxon>
        <taxon>Olpidiomycotina</taxon>
        <taxon>Olpidiomycetes</taxon>
        <taxon>Olpidiales</taxon>
        <taxon>Olpidiaceae</taxon>
        <taxon>Olpidium</taxon>
    </lineage>
</organism>
<dbReference type="Proteomes" id="UP000673691">
    <property type="component" value="Unassembled WGS sequence"/>
</dbReference>
<feature type="compositionally biased region" description="Pro residues" evidence="7">
    <location>
        <begin position="27"/>
        <end position="40"/>
    </location>
</feature>
<dbReference type="GO" id="GO:0005739">
    <property type="term" value="C:mitochondrion"/>
    <property type="evidence" value="ECO:0007669"/>
    <property type="project" value="TreeGrafter"/>
</dbReference>
<proteinExistence type="inferred from homology"/>
<dbReference type="Pfam" id="PF00675">
    <property type="entry name" value="Peptidase_M16"/>
    <property type="match status" value="1"/>
</dbReference>
<comment type="caution">
    <text evidence="10">The sequence shown here is derived from an EMBL/GenBank/DDBJ whole genome shotgun (WGS) entry which is preliminary data.</text>
</comment>
<dbReference type="InterPro" id="IPR011765">
    <property type="entry name" value="Pept_M16_N"/>
</dbReference>
<feature type="region of interest" description="Disordered" evidence="7">
    <location>
        <begin position="14"/>
        <end position="41"/>
    </location>
</feature>
<evidence type="ECO:0000256" key="2">
    <source>
        <dbReference type="ARBA" id="ARBA00022670"/>
    </source>
</evidence>
<evidence type="ECO:0000313" key="11">
    <source>
        <dbReference type="Proteomes" id="UP000673691"/>
    </source>
</evidence>
<dbReference type="PANTHER" id="PTHR43690:SF18">
    <property type="entry name" value="INSULIN-DEGRADING ENZYME-RELATED"/>
    <property type="match status" value="1"/>
</dbReference>
<feature type="domain" description="Peptidase M16 N-terminal" evidence="8">
    <location>
        <begin position="170"/>
        <end position="211"/>
    </location>
</feature>
<evidence type="ECO:0000256" key="3">
    <source>
        <dbReference type="ARBA" id="ARBA00022723"/>
    </source>
</evidence>
<sequence>MPAPPVSRTLLLAAATGRNHRRLPAPLRSPPSQPAPPRPWPALSASARLLLARRRSRAAELYTARGLATPPSSSALRSFAAAAACGGRGLLPAAPAAERAALPTVAPGRARLPRSAFARSLMISAASDGRWRSSDPASPHQYKYFEDLQKPDTDDRKYRVLLLGNTLQALVISDPTSDKASASLDVKVGQLSDPPELQGLAHFCEHLLFMARHRQVSQGKRVLSGLFRTAKKTCGGRWGIVETVKPTSRIVVNAVVSFGPQSDGWRLHQLERSLSRAAHPYSKFGTGNLETLKESPEKFGLDIRNELLKFHGRHYSANIMRLVVLGRESVDELTKSVVEKFGSIVNKDVAVPSWPGSPWGNEEALRLIRVRPVKDMRLLEIAWPYPDQEEHFTSKPSQYIGHLLGHEGPGSILSYLKKKGKLYHCTRSIDSLAL</sequence>
<keyword evidence="11" id="KW-1185">Reference proteome</keyword>
<keyword evidence="3" id="KW-0479">Metal-binding</keyword>